<dbReference type="Gene3D" id="3.30.450.410">
    <property type="match status" value="1"/>
</dbReference>
<dbReference type="RefSeq" id="WP_422865571.1">
    <property type="nucleotide sequence ID" value="NZ_JAMSKV010000022.1"/>
</dbReference>
<keyword evidence="1" id="KW-0456">Lyase</keyword>
<dbReference type="InterPro" id="IPR053717">
    <property type="entry name" value="MerB_lyase_sf"/>
</dbReference>
<keyword evidence="2" id="KW-1185">Reference proteome</keyword>
<dbReference type="EMBL" id="JAMSKV010000022">
    <property type="protein sequence ID" value="MCQ8280083.1"/>
    <property type="molecule type" value="Genomic_DNA"/>
</dbReference>
<evidence type="ECO:0000313" key="1">
    <source>
        <dbReference type="EMBL" id="MCQ8280083.1"/>
    </source>
</evidence>
<protein>
    <submittedName>
        <fullName evidence="1">Alkylmercury lyase family protein</fullName>
    </submittedName>
</protein>
<reference evidence="1 2" key="1">
    <citation type="submission" date="2022-06" db="EMBL/GenBank/DDBJ databases">
        <title>Endosaccharibacter gen. nov., sp. nov., endophytic bacteria isolated from sugarcane.</title>
        <authorList>
            <person name="Pitiwittayakul N."/>
            <person name="Yukphan P."/>
            <person name="Charoenyingcharoen P."/>
            <person name="Tanasupawat S."/>
        </authorList>
    </citation>
    <scope>NUCLEOTIDE SEQUENCE [LARGE SCALE GENOMIC DNA]</scope>
    <source>
        <strain evidence="1 2">KSS8</strain>
    </source>
</reference>
<dbReference type="SUPFAM" id="SSF160387">
    <property type="entry name" value="NosL/MerB-like"/>
    <property type="match status" value="1"/>
</dbReference>
<accession>A0ABT1WE65</accession>
<organism evidence="1 2">
    <name type="scientific">Endosaccharibacter trunci</name>
    <dbReference type="NCBI Taxonomy" id="2812733"/>
    <lineage>
        <taxon>Bacteria</taxon>
        <taxon>Pseudomonadati</taxon>
        <taxon>Pseudomonadota</taxon>
        <taxon>Alphaproteobacteria</taxon>
        <taxon>Acetobacterales</taxon>
        <taxon>Acetobacteraceae</taxon>
        <taxon>Endosaccharibacter</taxon>
    </lineage>
</organism>
<gene>
    <name evidence="1" type="ORF">NFI95_16700</name>
</gene>
<evidence type="ECO:0000313" key="2">
    <source>
        <dbReference type="Proteomes" id="UP001524587"/>
    </source>
</evidence>
<dbReference type="Proteomes" id="UP001524587">
    <property type="component" value="Unassembled WGS sequence"/>
</dbReference>
<proteinExistence type="predicted"/>
<dbReference type="InterPro" id="IPR004927">
    <property type="entry name" value="MerB"/>
</dbReference>
<dbReference type="Pfam" id="PF03243">
    <property type="entry name" value="MerB"/>
    <property type="match status" value="1"/>
</dbReference>
<comment type="caution">
    <text evidence="1">The sequence shown here is derived from an EMBL/GenBank/DDBJ whole genome shotgun (WGS) entry which is preliminary data.</text>
</comment>
<dbReference type="GO" id="GO:0016829">
    <property type="term" value="F:lyase activity"/>
    <property type="evidence" value="ECO:0007669"/>
    <property type="project" value="UniProtKB-KW"/>
</dbReference>
<sequence>MSGVDPDALARVHHAFIRPMLDTGRMPTRERAADELNMSLGELDDALAALAGIHGVVLDPHDGEPWVMHPFSATPTATWVEHGDRGWWAPCPWCAFGIAGLKQGKATIHARLGGEHEPVVVHVQDGRVLETDLVVHFAVPPRDAWNNVHRFCASVLLFRDRDAVAAWCARHGVAEGGTLSVRQAWELGRDWYARHADPDWRKWSAVQAATIFERTGLSGPFWHIPPADDPF</sequence>
<name>A0ABT1WE65_9PROT</name>